<protein>
    <submittedName>
        <fullName evidence="1">Uncharacterized protein</fullName>
    </submittedName>
</protein>
<proteinExistence type="predicted"/>
<organism evidence="1">
    <name type="scientific">bioreactor metagenome</name>
    <dbReference type="NCBI Taxonomy" id="1076179"/>
    <lineage>
        <taxon>unclassified sequences</taxon>
        <taxon>metagenomes</taxon>
        <taxon>ecological metagenomes</taxon>
    </lineage>
</organism>
<dbReference type="EMBL" id="VSSQ01004298">
    <property type="protein sequence ID" value="MPM24594.1"/>
    <property type="molecule type" value="Genomic_DNA"/>
</dbReference>
<sequence>MIAAFAGMDVHLRQSKIGNLRAVLFELIAEGFHQFRRVAVFAGAAHEDADVHSCFLSIIILL</sequence>
<dbReference type="AlphaFoldDB" id="A0A644YEK5"/>
<comment type="caution">
    <text evidence="1">The sequence shown here is derived from an EMBL/GenBank/DDBJ whole genome shotgun (WGS) entry which is preliminary data.</text>
</comment>
<reference evidence="1" key="1">
    <citation type="submission" date="2019-08" db="EMBL/GenBank/DDBJ databases">
        <authorList>
            <person name="Kucharzyk K."/>
            <person name="Murdoch R.W."/>
            <person name="Higgins S."/>
            <person name="Loffler F."/>
        </authorList>
    </citation>
    <scope>NUCLEOTIDE SEQUENCE</scope>
</reference>
<name>A0A644YEK5_9ZZZZ</name>
<accession>A0A644YEK5</accession>
<gene>
    <name evidence="1" type="ORF">SDC9_71077</name>
</gene>
<evidence type="ECO:0000313" key="1">
    <source>
        <dbReference type="EMBL" id="MPM24594.1"/>
    </source>
</evidence>